<accession>A0A329U4X6</accession>
<protein>
    <submittedName>
        <fullName evidence="1">Uncharacterized protein</fullName>
    </submittedName>
</protein>
<dbReference type="AlphaFoldDB" id="A0A329U4X6"/>
<sequence length="607" mass="70895">MKINQLLDEIDLPERYFSEAFIIGEKFEEEASKYLTLLDNCDECDLDADKKAEFNEKLNESKRVAAEISTKIIAVFESYEESNYKVSQELFDEVMEILRPALFISLMNGRILVSAGEKTICTCMRLFGSSNGGRYFRIRAVDGRSQTIKSNPNELFHIPMNKRAYSSNERFSLAGFPCLYLSTMLPLAWQECNYPSKYYYSEYQYIWSESQDNKIDLSKELKLLALYSPMEIKTWGFTVKYNDFEVWNEVICRYLKMYPLILACSFINQSGNTPYKQEYIISQMLMQWVKRNHETVQGIDYFSCVDMFFDTSKWCANNIVIPAFPNYENGISVPLREKFSWTMPAFCELPIVSKNKTERDRKFIYEFMEQINHALRVRRPMPDMYIRVLQSMKETADCLLNLMANDNICDMRLMLKILKSLGSNVADISRMNLLENIEDKISEAEDGKWSTEEVKAASVEFEKLYRDFTGQDNSVKSIIDKHQDLIWNHHETQPTLEILYQGAHEIIGFKDLLHNAHRLFGFSEIKDNEDTFNNLTRLAQDAGVPIGTFWEQEGKDDVWLRNHIIEIKSPILIERNNTSIYSDKKVKSQQILCIGCTEKKLKEILQK</sequence>
<name>A0A329U4X6_9FIRM</name>
<evidence type="ECO:0000313" key="2">
    <source>
        <dbReference type="Proteomes" id="UP000251281"/>
    </source>
</evidence>
<dbReference type="RefSeq" id="WP_112091548.1">
    <property type="nucleotide sequence ID" value="NZ_PRLD01000012.1"/>
</dbReference>
<organism evidence="1 2">
    <name type="scientific">Faecalibacterium prausnitzii</name>
    <dbReference type="NCBI Taxonomy" id="853"/>
    <lineage>
        <taxon>Bacteria</taxon>
        <taxon>Bacillati</taxon>
        <taxon>Bacillota</taxon>
        <taxon>Clostridia</taxon>
        <taxon>Eubacteriales</taxon>
        <taxon>Oscillospiraceae</taxon>
        <taxon>Faecalibacterium</taxon>
    </lineage>
</organism>
<dbReference type="Proteomes" id="UP000251281">
    <property type="component" value="Unassembled WGS sequence"/>
</dbReference>
<evidence type="ECO:0000313" key="1">
    <source>
        <dbReference type="EMBL" id="RAW56283.1"/>
    </source>
</evidence>
<gene>
    <name evidence="1" type="ORF">C4N24_11625</name>
</gene>
<reference evidence="1 2" key="1">
    <citation type="submission" date="2018-02" db="EMBL/GenBank/DDBJ databases">
        <title>Complete genome sequencing of Faecalibacterium prausnitzii strains isolated from the human gut.</title>
        <authorList>
            <person name="Fitzgerald B.C."/>
            <person name="Shkoporov A.N."/>
            <person name="Ross P.R."/>
            <person name="Hill C."/>
        </authorList>
    </citation>
    <scope>NUCLEOTIDE SEQUENCE [LARGE SCALE GENOMIC DNA]</scope>
    <source>
        <strain evidence="1 2">APC923/51-1</strain>
    </source>
</reference>
<comment type="caution">
    <text evidence="1">The sequence shown here is derived from an EMBL/GenBank/DDBJ whole genome shotgun (WGS) entry which is preliminary data.</text>
</comment>
<dbReference type="EMBL" id="PRLD01000012">
    <property type="protein sequence ID" value="RAW56283.1"/>
    <property type="molecule type" value="Genomic_DNA"/>
</dbReference>
<proteinExistence type="predicted"/>